<proteinExistence type="predicted"/>
<evidence type="ECO:0000313" key="1">
    <source>
        <dbReference type="EMBL" id="KAJ1675168.1"/>
    </source>
</evidence>
<organism evidence="1 2">
    <name type="scientific">Spiromyces aspiralis</name>
    <dbReference type="NCBI Taxonomy" id="68401"/>
    <lineage>
        <taxon>Eukaryota</taxon>
        <taxon>Fungi</taxon>
        <taxon>Fungi incertae sedis</taxon>
        <taxon>Zoopagomycota</taxon>
        <taxon>Kickxellomycotina</taxon>
        <taxon>Kickxellomycetes</taxon>
        <taxon>Kickxellales</taxon>
        <taxon>Kickxellaceae</taxon>
        <taxon>Spiromyces</taxon>
    </lineage>
</organism>
<dbReference type="Proteomes" id="UP001145114">
    <property type="component" value="Unassembled WGS sequence"/>
</dbReference>
<name>A0ACC1HHG0_9FUNG</name>
<sequence length="939" mass="103984">MDNSNITASSDQVKNASTSAFLWALLLNGAIAIGTVTAFCILRPYNFKVYAPRTNLPVKSRRPPDPPRSFFGWIVPVVRMSNQYILDSCGPDALIMTRFLGQSCVLFAVLAVISMCSLISVDVTVKGSEDADAKELNILTMSNVYPTSERLWAHCAVAFLFTLALIYYIFRDALSYVDLRRGCLLNPNHQELVRAYTVLVMGIPKDYASVEKIKQKFDHLPGGVRDVYLCRGSKILQDAKDDRDKCQAKLESVLTGMAIKYYKKHRKAKAKDKDTEVKRPTQRTGLLGLVGSKVDAIEHNSKEIAELNRKLREAKASYDEQEFDNAAFVVFNMQIAAHMAVGKCGKLLDAVTATSFQPRFVDVEPKSVLWSNLRIHPLSRRARRIASLAVTTALIILWAIPVAFVSGVAQLSTLEQLKPFSGVSKLPSAVKGLIQGVLPAVALAVLNMVLLKVLRLLSRLEGVARPEDIELSLVSRLFAHQVFNVFIIVTISSSVFTVIKSFDEPVQLLRQISVGIPSVNVFFITYVLLLGLTGASGALARFVAVVLSKVLYRVFSWSPRQTLSKVQPQPFDFGTGIPGHSLVFLIGFVYSAIAPLMTVVCTFYFGMYWVVYRYQFLYVYKDDEFRLGGRTGRKYLSHRWAALYMFLILMLVLMSLSTAKSSTASSIARIVIMGIALGLTVICHLWMMYRVYPKLEYLPMSDISVDAAAGKSDEEYAVGMAGDGAKHVITGISLSGFFSTIPWHHIRTYLLKSPEAEPAYNASFVTIDEACQRMKQRQLHSGINDDNRVGNSNSSSSSDSSSGKKPTVSSSQQPAGEKHQMNDRNEAEALLLPSSSLSYPALQISELPPEIGPDDTQVGSTGDKTLTEAFRPAGFSDPTFTYVWVPQDPPGQNVGKMQRYYDECQELLDGYGKVYAEGAELEEKSGKVRVLRNHSPEHD</sequence>
<reference evidence="1" key="1">
    <citation type="submission" date="2022-06" db="EMBL/GenBank/DDBJ databases">
        <title>Phylogenomic reconstructions and comparative analyses of Kickxellomycotina fungi.</title>
        <authorList>
            <person name="Reynolds N.K."/>
            <person name="Stajich J.E."/>
            <person name="Barry K."/>
            <person name="Grigoriev I.V."/>
            <person name="Crous P."/>
            <person name="Smith M.E."/>
        </authorList>
    </citation>
    <scope>NUCLEOTIDE SEQUENCE</scope>
    <source>
        <strain evidence="1">RSA 2271</strain>
    </source>
</reference>
<accession>A0ACC1HHG0</accession>
<comment type="caution">
    <text evidence="1">The sequence shown here is derived from an EMBL/GenBank/DDBJ whole genome shotgun (WGS) entry which is preliminary data.</text>
</comment>
<evidence type="ECO:0000313" key="2">
    <source>
        <dbReference type="Proteomes" id="UP001145114"/>
    </source>
</evidence>
<keyword evidence="2" id="KW-1185">Reference proteome</keyword>
<dbReference type="EMBL" id="JAMZIH010005447">
    <property type="protein sequence ID" value="KAJ1675168.1"/>
    <property type="molecule type" value="Genomic_DNA"/>
</dbReference>
<gene>
    <name evidence="1" type="primary">PHM7_1</name>
    <name evidence="1" type="ORF">EV182_001796</name>
</gene>
<protein>
    <submittedName>
        <fullName evidence="1">Phosphate metabolism protein 7</fullName>
    </submittedName>
</protein>